<evidence type="ECO:0000313" key="3">
    <source>
        <dbReference type="Proteomes" id="UP001292094"/>
    </source>
</evidence>
<feature type="compositionally biased region" description="Low complexity" evidence="1">
    <location>
        <begin position="644"/>
        <end position="654"/>
    </location>
</feature>
<feature type="compositionally biased region" description="Low complexity" evidence="1">
    <location>
        <begin position="163"/>
        <end position="175"/>
    </location>
</feature>
<evidence type="ECO:0000313" key="2">
    <source>
        <dbReference type="EMBL" id="KAK4305710.1"/>
    </source>
</evidence>
<name>A0AAE1PEE2_9EUCA</name>
<feature type="compositionally biased region" description="Low complexity" evidence="1">
    <location>
        <begin position="325"/>
        <end position="347"/>
    </location>
</feature>
<feature type="compositionally biased region" description="Low complexity" evidence="1">
    <location>
        <begin position="110"/>
        <end position="148"/>
    </location>
</feature>
<gene>
    <name evidence="2" type="ORF">Pmani_022417</name>
</gene>
<feature type="compositionally biased region" description="Low complexity" evidence="1">
    <location>
        <begin position="841"/>
        <end position="860"/>
    </location>
</feature>
<feature type="compositionally biased region" description="Basic residues" evidence="1">
    <location>
        <begin position="588"/>
        <end position="598"/>
    </location>
</feature>
<comment type="caution">
    <text evidence="2">The sequence shown here is derived from an EMBL/GenBank/DDBJ whole genome shotgun (WGS) entry which is preliminary data.</text>
</comment>
<proteinExistence type="predicted"/>
<feature type="compositionally biased region" description="Polar residues" evidence="1">
    <location>
        <begin position="201"/>
        <end position="219"/>
    </location>
</feature>
<feature type="compositionally biased region" description="Basic and acidic residues" evidence="1">
    <location>
        <begin position="963"/>
        <end position="978"/>
    </location>
</feature>
<feature type="compositionally biased region" description="Acidic residues" evidence="1">
    <location>
        <begin position="1025"/>
        <end position="1037"/>
    </location>
</feature>
<feature type="region of interest" description="Disordered" evidence="1">
    <location>
        <begin position="1"/>
        <end position="39"/>
    </location>
</feature>
<feature type="compositionally biased region" description="Low complexity" evidence="1">
    <location>
        <begin position="275"/>
        <end position="296"/>
    </location>
</feature>
<feature type="compositionally biased region" description="Low complexity" evidence="1">
    <location>
        <begin position="599"/>
        <end position="624"/>
    </location>
</feature>
<feature type="region of interest" description="Disordered" evidence="1">
    <location>
        <begin position="891"/>
        <end position="1086"/>
    </location>
</feature>
<feature type="region of interest" description="Disordered" evidence="1">
    <location>
        <begin position="56"/>
        <end position="878"/>
    </location>
</feature>
<feature type="compositionally biased region" description="Polar residues" evidence="1">
    <location>
        <begin position="729"/>
        <end position="746"/>
    </location>
</feature>
<feature type="compositionally biased region" description="Low complexity" evidence="1">
    <location>
        <begin position="12"/>
        <end position="36"/>
    </location>
</feature>
<accession>A0AAE1PEE2</accession>
<feature type="compositionally biased region" description="Polar residues" evidence="1">
    <location>
        <begin position="997"/>
        <end position="1021"/>
    </location>
</feature>
<evidence type="ECO:0000256" key="1">
    <source>
        <dbReference type="SAM" id="MobiDB-lite"/>
    </source>
</evidence>
<keyword evidence="3" id="KW-1185">Reference proteome</keyword>
<feature type="compositionally biased region" description="Low complexity" evidence="1">
    <location>
        <begin position="767"/>
        <end position="782"/>
    </location>
</feature>
<dbReference type="EMBL" id="JAWZYT010002243">
    <property type="protein sequence ID" value="KAK4305710.1"/>
    <property type="molecule type" value="Genomic_DNA"/>
</dbReference>
<feature type="compositionally biased region" description="Acidic residues" evidence="1">
    <location>
        <begin position="1128"/>
        <end position="1138"/>
    </location>
</feature>
<feature type="compositionally biased region" description="Low complexity" evidence="1">
    <location>
        <begin position="234"/>
        <end position="255"/>
    </location>
</feature>
<feature type="region of interest" description="Disordered" evidence="1">
    <location>
        <begin position="1101"/>
        <end position="1168"/>
    </location>
</feature>
<reference evidence="2" key="1">
    <citation type="submission" date="2023-11" db="EMBL/GenBank/DDBJ databases">
        <title>Genome assemblies of two species of porcelain crab, Petrolisthes cinctipes and Petrolisthes manimaculis (Anomura: Porcellanidae).</title>
        <authorList>
            <person name="Angst P."/>
        </authorList>
    </citation>
    <scope>NUCLEOTIDE SEQUENCE</scope>
    <source>
        <strain evidence="2">PB745_02</strain>
        <tissue evidence="2">Gill</tissue>
    </source>
</reference>
<feature type="compositionally biased region" description="Polar residues" evidence="1">
    <location>
        <begin position="91"/>
        <end position="104"/>
    </location>
</feature>
<feature type="compositionally biased region" description="Polar residues" evidence="1">
    <location>
        <begin position="400"/>
        <end position="420"/>
    </location>
</feature>
<feature type="compositionally biased region" description="Basic and acidic residues" evidence="1">
    <location>
        <begin position="659"/>
        <end position="675"/>
    </location>
</feature>
<organism evidence="2 3">
    <name type="scientific">Petrolisthes manimaculis</name>
    <dbReference type="NCBI Taxonomy" id="1843537"/>
    <lineage>
        <taxon>Eukaryota</taxon>
        <taxon>Metazoa</taxon>
        <taxon>Ecdysozoa</taxon>
        <taxon>Arthropoda</taxon>
        <taxon>Crustacea</taxon>
        <taxon>Multicrustacea</taxon>
        <taxon>Malacostraca</taxon>
        <taxon>Eumalacostraca</taxon>
        <taxon>Eucarida</taxon>
        <taxon>Decapoda</taxon>
        <taxon>Pleocyemata</taxon>
        <taxon>Anomura</taxon>
        <taxon>Galatheoidea</taxon>
        <taxon>Porcellanidae</taxon>
        <taxon>Petrolisthes</taxon>
    </lineage>
</organism>
<dbReference type="Proteomes" id="UP001292094">
    <property type="component" value="Unassembled WGS sequence"/>
</dbReference>
<feature type="compositionally biased region" description="Basic and acidic residues" evidence="1">
    <location>
        <begin position="478"/>
        <end position="506"/>
    </location>
</feature>
<feature type="compositionally biased region" description="Basic and acidic residues" evidence="1">
    <location>
        <begin position="1139"/>
        <end position="1168"/>
    </location>
</feature>
<feature type="compositionally biased region" description="Polar residues" evidence="1">
    <location>
        <begin position="896"/>
        <end position="914"/>
    </location>
</feature>
<feature type="compositionally biased region" description="Acidic residues" evidence="1">
    <location>
        <begin position="537"/>
        <end position="549"/>
    </location>
</feature>
<protein>
    <submittedName>
        <fullName evidence="2">Uncharacterized protein</fullName>
    </submittedName>
</protein>
<feature type="compositionally biased region" description="Low complexity" evidence="1">
    <location>
        <begin position="183"/>
        <end position="194"/>
    </location>
</feature>
<feature type="compositionally biased region" description="Low complexity" evidence="1">
    <location>
        <begin position="431"/>
        <end position="460"/>
    </location>
</feature>
<sequence>MVAQEAVKGRLSSSSYGSSRYGSYGSSGGKDSSTSGVPSVSYRAAVTRDLSAAQDRLASGYGSDASNRTGYGSATGSGGYGSTSRYRDNNKTTTNTSSGISSLASKFGDTTPTIRSRSTATTPTTPTTTTSNHNSTANSSSSYTSRLSSYDRPTSGYASDAKSGYGSDASRSGYASGYGSGSGSRYSNYTRSNSFLRDTETGSTTRPSYSRENSYLGSDTGSGGGWRSRVYGGSTPTTPTSPTTPSYSSLNSTSTRLGQDSRLKEEKEVKGLTRVTAAPTTSTTPTISTVTSITTTNGRSNKAPADFSSAVESSSSDDDEEVPATSKTTSTAPSTTSTTTTTTSTTTRPFRYLGAAPSLPSKPTTSVTDGMVSPPSFKYSSRFATPSTEILKNEREAEESGSSPTRTRSSLGVTETSRPKSTSPLPPRSPVPGSGRSVAGVTSTTTTATITTTSNSGIGNKECRKSVLNMDINPADSEAMRRQQEEKREELRRLRRMRGTEDDGRGKKPPAPTPTIRSRAAVAAVTTNHVAKPQVQEEAEEDSSSEEEQETKTEVKPPVPPPVEKTSSRSKVERKHSKGKSDAMRRSGSFRRFRKSSHTSKTSSSSSTSSSDSDSEVPVVTLVLRPRRRQSSRDDVVASGGEGISRSSSRTSPRILHRGSSEDASETHKQRDGQRSRTGSSSALARSRSRNNSRSSVGEGEKSRSSSRNSLLAEKKLSLGPDIDIGEGSTRQGAVRTTSGHSTAKTRSGEVVTRSGSGLHRRPTRKSSSSSSSDTSSTTSDSSDSEGEEGQFFSLAKSRSIKKSRSGLSHAAASIAKLGTRTSPDGADHVSRANSAAEIPATTTETTTTNNTNTTTATTTQPEQDNDLEPFEWPVDNSASKTDLAKLYKKYDPKAASSSSVKQGGTSRNTSQADISKDSKEDTELEPFDWPEGSPELPRKQPAVDESSELVTFEWPEGSPEPTPKKPTEVEEEQKKDEEDGFAWPEGSPELPRRNVYKSTYDSETETDLNWSDENTASQMPCVTEETEEEVADDTEYNFEWPSSPELPRRRWNDTSNFSDAYDTQADTEGGFEWPSSPEIPKMKDPKFISFTEDIDSLLNTEINGDDFDEMEKLMGYAPQQPTSVKEEDQEKDDEDEEEKSKASEHAGEEETGRKLEEEGPQKKESLKERARRNLSLFIGKLTNIDDILGSVLQPITATPTTTKKNKQPTKTNDEECEVEEVEASQVKVHDAQANRAHIDEHVEEIDPSAVIIREKEKREALTAEIITAVKAGVSTNSFISISLSAGKKKVMIWMNG</sequence>
<feature type="compositionally biased region" description="Polar residues" evidence="1">
    <location>
        <begin position="378"/>
        <end position="390"/>
    </location>
</feature>
<feature type="compositionally biased region" description="Basic and acidic residues" evidence="1">
    <location>
        <begin position="259"/>
        <end position="271"/>
    </location>
</feature>
<feature type="compositionally biased region" description="Low complexity" evidence="1">
    <location>
        <begin position="676"/>
        <end position="696"/>
    </location>
</feature>